<dbReference type="PANTHER" id="PTHR12544">
    <property type="entry name" value="GLUTAMINASE"/>
    <property type="match status" value="1"/>
</dbReference>
<evidence type="ECO:0000256" key="6">
    <source>
        <dbReference type="HAMAP-Rule" id="MF_00313"/>
    </source>
</evidence>
<accession>A0A1H7PG58</accession>
<dbReference type="FunFam" id="3.40.710.10:FF:000005">
    <property type="entry name" value="Glutaminase"/>
    <property type="match status" value="1"/>
</dbReference>
<dbReference type="AlphaFoldDB" id="A0A1H7PG58"/>
<evidence type="ECO:0000256" key="5">
    <source>
        <dbReference type="ARBA" id="ARBA00049534"/>
    </source>
</evidence>
<evidence type="ECO:0000256" key="1">
    <source>
        <dbReference type="ARBA" id="ARBA00011076"/>
    </source>
</evidence>
<feature type="binding site" evidence="6">
    <location>
        <position position="205"/>
    </location>
    <ligand>
        <name>substrate</name>
    </ligand>
</feature>
<proteinExistence type="inferred from homology"/>
<keyword evidence="6" id="KW-0007">Acetylation</keyword>
<dbReference type="NCBIfam" id="NF002133">
    <property type="entry name" value="PRK00971.1-2"/>
    <property type="match status" value="1"/>
</dbReference>
<feature type="binding site" evidence="6">
    <location>
        <position position="271"/>
    </location>
    <ligand>
        <name>substrate</name>
    </ligand>
</feature>
<feature type="binding site" evidence="6">
    <location>
        <position position="78"/>
    </location>
    <ligand>
        <name>substrate</name>
    </ligand>
</feature>
<keyword evidence="4 6" id="KW-0378">Hydrolase</keyword>
<dbReference type="RefSeq" id="WP_092763223.1">
    <property type="nucleotide sequence ID" value="NZ_FNZQ01000004.1"/>
</dbReference>
<feature type="binding site" evidence="6">
    <location>
        <position position="253"/>
    </location>
    <ligand>
        <name>substrate</name>
    </ligand>
</feature>
<dbReference type="EC" id="3.5.1.2" evidence="3 6"/>
<protein>
    <recommendedName>
        <fullName evidence="3 6">Glutaminase</fullName>
        <ecNumber evidence="3 6">3.5.1.2</ecNumber>
    </recommendedName>
</protein>
<evidence type="ECO:0000256" key="3">
    <source>
        <dbReference type="ARBA" id="ARBA00012918"/>
    </source>
</evidence>
<dbReference type="STRING" id="188906.SAMN04488526_2517"/>
<comment type="similarity">
    <text evidence="1 6">Belongs to the glutaminase family.</text>
</comment>
<dbReference type="GO" id="GO:0006543">
    <property type="term" value="P:L-glutamine catabolic process"/>
    <property type="evidence" value="ECO:0007669"/>
    <property type="project" value="TreeGrafter"/>
</dbReference>
<comment type="catalytic activity">
    <reaction evidence="5 6">
        <text>L-glutamine + H2O = L-glutamate + NH4(+)</text>
        <dbReference type="Rhea" id="RHEA:15889"/>
        <dbReference type="ChEBI" id="CHEBI:15377"/>
        <dbReference type="ChEBI" id="CHEBI:28938"/>
        <dbReference type="ChEBI" id="CHEBI:29985"/>
        <dbReference type="ChEBI" id="CHEBI:58359"/>
        <dbReference type="EC" id="3.5.1.2"/>
    </reaction>
</comment>
<dbReference type="PANTHER" id="PTHR12544:SF29">
    <property type="entry name" value="GLUTAMINASE"/>
    <property type="match status" value="1"/>
</dbReference>
<dbReference type="HAMAP" id="MF_00313">
    <property type="entry name" value="Glutaminase"/>
    <property type="match status" value="1"/>
</dbReference>
<keyword evidence="8" id="KW-1185">Reference proteome</keyword>
<organism evidence="7 8">
    <name type="scientific">Jannaschia helgolandensis</name>
    <dbReference type="NCBI Taxonomy" id="188906"/>
    <lineage>
        <taxon>Bacteria</taxon>
        <taxon>Pseudomonadati</taxon>
        <taxon>Pseudomonadota</taxon>
        <taxon>Alphaproteobacteria</taxon>
        <taxon>Rhodobacterales</taxon>
        <taxon>Roseobacteraceae</taxon>
        <taxon>Jannaschia</taxon>
    </lineage>
</organism>
<dbReference type="OrthoDB" id="9788822at2"/>
<dbReference type="Gene3D" id="3.40.710.10">
    <property type="entry name" value="DD-peptidase/beta-lactamase superfamily"/>
    <property type="match status" value="1"/>
</dbReference>
<dbReference type="EMBL" id="FNZQ01000004">
    <property type="protein sequence ID" value="SEL34285.1"/>
    <property type="molecule type" value="Genomic_DNA"/>
</dbReference>
<dbReference type="Pfam" id="PF04960">
    <property type="entry name" value="Glutaminase"/>
    <property type="match status" value="1"/>
</dbReference>
<dbReference type="InterPro" id="IPR015868">
    <property type="entry name" value="Glutaminase"/>
</dbReference>
<evidence type="ECO:0000313" key="8">
    <source>
        <dbReference type="Proteomes" id="UP000199283"/>
    </source>
</evidence>
<evidence type="ECO:0000313" key="7">
    <source>
        <dbReference type="EMBL" id="SEL34285.1"/>
    </source>
</evidence>
<comment type="subunit">
    <text evidence="2 6">Homotetramer.</text>
</comment>
<feature type="binding site" evidence="6">
    <location>
        <position position="128"/>
    </location>
    <ligand>
        <name>substrate</name>
    </ligand>
</feature>
<dbReference type="GO" id="GO:0004359">
    <property type="term" value="F:glutaminase activity"/>
    <property type="evidence" value="ECO:0007669"/>
    <property type="project" value="UniProtKB-UniRule"/>
</dbReference>
<dbReference type="SUPFAM" id="SSF56601">
    <property type="entry name" value="beta-lactamase/transpeptidase-like"/>
    <property type="match status" value="1"/>
</dbReference>
<sequence length="318" mass="33939">MTDDRPAGPVPPVDPGKLKAFLDRLSTEVHAADDWGQVATYIPELADVAPNQFAISVVLADGTRLSAGARSVPFSIQSVSKVFMLACVLGREGDNIWRRVDREPSGDRFDSILLLEQEKGRPRNPFINAGALVTTDAMLANRAPKQALSEFLGFLRAAAGDEDIHIDPSVAASEARYGFRNVALANYLKSYDNLHNAPELTLGTYFHQCAVEMTTDQLAMAGRMIAQLPGAPPLMAPARARRLGALMMTCGHYDGSGDFAFRVGLPGKSGVGGGILMVAPGRASIAIWSPGLNSYGNSKVGTEAAELLTDFTGWSVFS</sequence>
<reference evidence="7 8" key="1">
    <citation type="submission" date="2016-10" db="EMBL/GenBank/DDBJ databases">
        <authorList>
            <person name="de Groot N.N."/>
        </authorList>
    </citation>
    <scope>NUCLEOTIDE SEQUENCE [LARGE SCALE GENOMIC DNA]</scope>
    <source>
        <strain evidence="7 8">DSM 14858</strain>
    </source>
</reference>
<dbReference type="GO" id="GO:0006537">
    <property type="term" value="P:glutamate biosynthetic process"/>
    <property type="evidence" value="ECO:0007669"/>
    <property type="project" value="TreeGrafter"/>
</dbReference>
<feature type="binding site" evidence="6">
    <location>
        <position position="174"/>
    </location>
    <ligand>
        <name>substrate</name>
    </ligand>
</feature>
<dbReference type="NCBIfam" id="TIGR03814">
    <property type="entry name" value="Gln_ase"/>
    <property type="match status" value="1"/>
</dbReference>
<evidence type="ECO:0000256" key="4">
    <source>
        <dbReference type="ARBA" id="ARBA00022801"/>
    </source>
</evidence>
<feature type="binding site" evidence="6">
    <location>
        <position position="181"/>
    </location>
    <ligand>
        <name>substrate</name>
    </ligand>
</feature>
<evidence type="ECO:0000256" key="2">
    <source>
        <dbReference type="ARBA" id="ARBA00011881"/>
    </source>
</evidence>
<dbReference type="Proteomes" id="UP000199283">
    <property type="component" value="Unassembled WGS sequence"/>
</dbReference>
<gene>
    <name evidence="6" type="primary">glsA</name>
    <name evidence="7" type="ORF">SAMN04488526_2517</name>
</gene>
<dbReference type="InterPro" id="IPR012338">
    <property type="entry name" value="Beta-lactam/transpept-like"/>
</dbReference>
<name>A0A1H7PG58_9RHOB</name>